<dbReference type="Proteomes" id="UP000239917">
    <property type="component" value="Unassembled WGS sequence"/>
</dbReference>
<proteinExistence type="predicted"/>
<evidence type="ECO:0000313" key="2">
    <source>
        <dbReference type="EMBL" id="PPI85364.1"/>
    </source>
</evidence>
<gene>
    <name evidence="2" type="ORF">KEHDKFFH_02690</name>
</gene>
<organism evidence="2 3">
    <name type="scientific">Marinobacter maroccanus</name>
    <dbReference type="NCBI Taxonomy" id="2055143"/>
    <lineage>
        <taxon>Bacteria</taxon>
        <taxon>Pseudomonadati</taxon>
        <taxon>Pseudomonadota</taxon>
        <taxon>Gammaproteobacteria</taxon>
        <taxon>Pseudomonadales</taxon>
        <taxon>Marinobacteraceae</taxon>
        <taxon>Marinobacter</taxon>
    </lineage>
</organism>
<protein>
    <recommendedName>
        <fullName evidence="4">Outer membrane protein beta-barrel domain-containing protein</fullName>
    </recommendedName>
</protein>
<evidence type="ECO:0000313" key="3">
    <source>
        <dbReference type="Proteomes" id="UP000239917"/>
    </source>
</evidence>
<comment type="caution">
    <text evidence="2">The sequence shown here is derived from an EMBL/GenBank/DDBJ whole genome shotgun (WGS) entry which is preliminary data.</text>
</comment>
<name>A0A2S5ZDT7_9GAMM</name>
<keyword evidence="3" id="KW-1185">Reference proteome</keyword>
<sequence length="258" mass="29010">MRATWLFVLLMITSTAIAKEDPRFSISVGAFFTDRESQTRVDGESGRGTDIDLEDDLGLKKSDTVFRVDGYWRFAEKHRFDFSVFDLSRSSSKQIEREIVWEDTTYPISSTVNTDLDLSIYKAAYTWMFLKRDRSFLGATVGLYVADMKATLSASSVGSVESNDLTAPLPVIGLRGEYRFADRWALRGSGEIFAVDYGDYEGSLYDVFVGLDFSLTEVIAIGVGINAVELDVAVSKRSFQGDLNWQYDGALAYLKFYF</sequence>
<feature type="signal peptide" evidence="1">
    <location>
        <begin position="1"/>
        <end position="18"/>
    </location>
</feature>
<keyword evidence="1" id="KW-0732">Signal</keyword>
<feature type="chain" id="PRO_5015422699" description="Outer membrane protein beta-barrel domain-containing protein" evidence="1">
    <location>
        <begin position="19"/>
        <end position="258"/>
    </location>
</feature>
<dbReference type="RefSeq" id="WP_104320500.1">
    <property type="nucleotide sequence ID" value="NZ_PSSX01000002.1"/>
</dbReference>
<dbReference type="AlphaFoldDB" id="A0A2S5ZDT7"/>
<dbReference type="EMBL" id="PSSX01000002">
    <property type="protein sequence ID" value="PPI85364.1"/>
    <property type="molecule type" value="Genomic_DNA"/>
</dbReference>
<evidence type="ECO:0008006" key="4">
    <source>
        <dbReference type="Google" id="ProtNLM"/>
    </source>
</evidence>
<accession>A0A2S5ZDT7</accession>
<dbReference type="OrthoDB" id="7056944at2"/>
<reference evidence="2 3" key="1">
    <citation type="submission" date="2018-01" db="EMBL/GenBank/DDBJ databases">
        <title>Complete genome sequences of the type strains of Marinobacter flavimaris and Marinobacter maroccanus.</title>
        <authorList>
            <person name="Palau M."/>
            <person name="Boujida N."/>
            <person name="Manresa A."/>
            <person name="Minana-Galbis D."/>
        </authorList>
    </citation>
    <scope>NUCLEOTIDE SEQUENCE [LARGE SCALE GENOMIC DNA]</scope>
    <source>
        <strain evidence="2 3">N4</strain>
    </source>
</reference>
<evidence type="ECO:0000256" key="1">
    <source>
        <dbReference type="SAM" id="SignalP"/>
    </source>
</evidence>